<dbReference type="Proteomes" id="UP000664658">
    <property type="component" value="Unassembled WGS sequence"/>
</dbReference>
<sequence>MTIAVDLTTKTPEAPWSAQPPVSLHDNLVWLHVDPQYSLRRILNAARA</sequence>
<gene>
    <name evidence="1" type="ORF">J2R62_18060</name>
</gene>
<protein>
    <submittedName>
        <fullName evidence="1">Uncharacterized protein</fullName>
    </submittedName>
</protein>
<dbReference type="EMBL" id="JAFNAA010000222">
    <property type="protein sequence ID" value="MBO1110035.1"/>
    <property type="molecule type" value="Genomic_DNA"/>
</dbReference>
<reference evidence="1" key="1">
    <citation type="submission" date="2021-03" db="EMBL/GenBank/DDBJ databases">
        <title>Plesiomonas shigelloides zfcc0051, isolated from zebrafish feces.</title>
        <authorList>
            <person name="Vanderhoek Z."/>
            <person name="Gaulke C."/>
        </authorList>
    </citation>
    <scope>NUCLEOTIDE SEQUENCE</scope>
    <source>
        <strain evidence="1">Zfcc0051</strain>
    </source>
</reference>
<accession>A0A8I2B6J0</accession>
<name>A0A8I2B6J0_PLESH</name>
<comment type="caution">
    <text evidence="1">The sequence shown here is derived from an EMBL/GenBank/DDBJ whole genome shotgun (WGS) entry which is preliminary data.</text>
</comment>
<evidence type="ECO:0000313" key="2">
    <source>
        <dbReference type="Proteomes" id="UP000664658"/>
    </source>
</evidence>
<dbReference type="RefSeq" id="WP_207542914.1">
    <property type="nucleotide sequence ID" value="NZ_JAFNAA010000222.1"/>
</dbReference>
<evidence type="ECO:0000313" key="1">
    <source>
        <dbReference type="EMBL" id="MBO1110035.1"/>
    </source>
</evidence>
<proteinExistence type="predicted"/>
<dbReference type="AlphaFoldDB" id="A0A8I2B6J0"/>
<organism evidence="1 2">
    <name type="scientific">Plesiomonas shigelloides</name>
    <name type="common">Aeromonas shigelloides</name>
    <dbReference type="NCBI Taxonomy" id="703"/>
    <lineage>
        <taxon>Bacteria</taxon>
        <taxon>Pseudomonadati</taxon>
        <taxon>Pseudomonadota</taxon>
        <taxon>Gammaproteobacteria</taxon>
        <taxon>Enterobacterales</taxon>
        <taxon>Enterobacteriaceae</taxon>
        <taxon>Plesiomonas</taxon>
    </lineage>
</organism>